<organism evidence="1 2">
    <name type="scientific">Paenibacillus oleatilyticus</name>
    <dbReference type="NCBI Taxonomy" id="2594886"/>
    <lineage>
        <taxon>Bacteria</taxon>
        <taxon>Bacillati</taxon>
        <taxon>Bacillota</taxon>
        <taxon>Bacilli</taxon>
        <taxon>Bacillales</taxon>
        <taxon>Paenibacillaceae</taxon>
        <taxon>Paenibacillus</taxon>
    </lineage>
</organism>
<gene>
    <name evidence="1" type="ORF">ACEU3E_11810</name>
</gene>
<dbReference type="Proteomes" id="UP001575622">
    <property type="component" value="Unassembled WGS sequence"/>
</dbReference>
<dbReference type="RefSeq" id="WP_373951064.1">
    <property type="nucleotide sequence ID" value="NZ_JBHDLN010000005.1"/>
</dbReference>
<evidence type="ECO:0000313" key="2">
    <source>
        <dbReference type="Proteomes" id="UP001575622"/>
    </source>
</evidence>
<accession>A0ABV4UZT4</accession>
<sequence length="87" mass="9835">MEMTETTLKDRLDAEERDLMRQIQTYEACTMAVLNMTSGQLIPLHKLAVEDIVSTLHRAALDLQTELLYVRLEKALSLSSKQETGLA</sequence>
<dbReference type="EMBL" id="JBHDLN010000005">
    <property type="protein sequence ID" value="MFB0842859.1"/>
    <property type="molecule type" value="Genomic_DNA"/>
</dbReference>
<protein>
    <submittedName>
        <fullName evidence="1">Uncharacterized protein</fullName>
    </submittedName>
</protein>
<reference evidence="1 2" key="1">
    <citation type="submission" date="2024-09" db="EMBL/GenBank/DDBJ databases">
        <authorList>
            <person name="Makale K.P.P."/>
            <person name="Makhzoum A."/>
            <person name="Rantong G."/>
            <person name="Rahube T.O."/>
        </authorList>
    </citation>
    <scope>NUCLEOTIDE SEQUENCE [LARGE SCALE GENOMIC DNA]</scope>
    <source>
        <strain evidence="1 2">KM_D13</strain>
    </source>
</reference>
<keyword evidence="2" id="KW-1185">Reference proteome</keyword>
<evidence type="ECO:0000313" key="1">
    <source>
        <dbReference type="EMBL" id="MFB0842859.1"/>
    </source>
</evidence>
<proteinExistence type="predicted"/>
<name>A0ABV4UZT4_9BACL</name>
<comment type="caution">
    <text evidence="1">The sequence shown here is derived from an EMBL/GenBank/DDBJ whole genome shotgun (WGS) entry which is preliminary data.</text>
</comment>